<dbReference type="AlphaFoldDB" id="A0A343VRT9"/>
<sequence length="69" mass="6936">MSGKRAARLGFADWADAVLAGTGWTASTVREAALSDRNDLATAALADGFATATRGVADLPVTVSEGGLL</sequence>
<proteinExistence type="predicted"/>
<organism evidence="1">
    <name type="scientific">Mycolicibacterium sp. CBMA 213</name>
    <dbReference type="NCBI Taxonomy" id="1968788"/>
    <lineage>
        <taxon>Bacteria</taxon>
        <taxon>Bacillati</taxon>
        <taxon>Actinomycetota</taxon>
        <taxon>Actinomycetes</taxon>
        <taxon>Mycobacteriales</taxon>
        <taxon>Mycobacteriaceae</taxon>
        <taxon>Mycolicibacterium</taxon>
    </lineage>
</organism>
<gene>
    <name evidence="1" type="ORF">B5P44_p00351</name>
</gene>
<protein>
    <submittedName>
        <fullName evidence="1">Uncharacterized protein</fullName>
    </submittedName>
</protein>
<accession>A0A343VRT9</accession>
<dbReference type="EMBL" id="MF600313">
    <property type="protein sequence ID" value="AVN58613.1"/>
    <property type="molecule type" value="Genomic_DNA"/>
</dbReference>
<evidence type="ECO:0000313" key="1">
    <source>
        <dbReference type="EMBL" id="AVN58613.1"/>
    </source>
</evidence>
<name>A0A343VRT9_9MYCO</name>
<keyword evidence="1" id="KW-0614">Plasmid</keyword>
<geneLocation type="plasmid" evidence="1">
    <name>pCBMA213_1</name>
</geneLocation>
<dbReference type="RefSeq" id="WP_155922038.1">
    <property type="nucleotide sequence ID" value="NZ_MF600313.1"/>
</dbReference>
<reference evidence="1" key="1">
    <citation type="journal article" date="2018" name="Front. Microbiol.">
        <title>Beyond the Limits: tRNA Array Units in Mycobacterium Genomes.</title>
        <authorList>
            <person name="Morgado S.M."/>
            <person name="Vicente A.C."/>
        </authorList>
    </citation>
    <scope>NUCLEOTIDE SEQUENCE</scope>
    <source>
        <strain evidence="1">CBMA 213</strain>
        <plasmid evidence="1">pCBMA213_1</plasmid>
    </source>
</reference>